<evidence type="ECO:0000256" key="2">
    <source>
        <dbReference type="ARBA" id="ARBA00022525"/>
    </source>
</evidence>
<evidence type="ECO:0000256" key="5">
    <source>
        <dbReference type="SAM" id="SignalP"/>
    </source>
</evidence>
<dbReference type="Gene3D" id="2.130.10.130">
    <property type="entry name" value="Integrin alpha, N-terminal"/>
    <property type="match status" value="1"/>
</dbReference>
<dbReference type="SUPFAM" id="SSF69318">
    <property type="entry name" value="Integrin alpha N-terminal domain"/>
    <property type="match status" value="1"/>
</dbReference>
<dbReference type="Gene3D" id="2.60.120.200">
    <property type="match status" value="1"/>
</dbReference>
<feature type="domain" description="Insecticide toxin TcdB middle/N-terminal" evidence="6">
    <location>
        <begin position="869"/>
        <end position="1001"/>
    </location>
</feature>
<feature type="chain" id="PRO_5035198304" description="Insecticide toxin TcdB middle/N-terminal domain-containing protein" evidence="5">
    <location>
        <begin position="21"/>
        <end position="2212"/>
    </location>
</feature>
<dbReference type="GO" id="GO:0005737">
    <property type="term" value="C:cytoplasm"/>
    <property type="evidence" value="ECO:0007669"/>
    <property type="project" value="InterPro"/>
</dbReference>
<dbReference type="RefSeq" id="WP_171606965.1">
    <property type="nucleotide sequence ID" value="NZ_WHPF01000004.1"/>
</dbReference>
<keyword evidence="2" id="KW-0964">Secreted</keyword>
<dbReference type="NCBIfam" id="TIGR03696">
    <property type="entry name" value="Rhs_assc_core"/>
    <property type="match status" value="1"/>
</dbReference>
<evidence type="ECO:0000256" key="3">
    <source>
        <dbReference type="ARBA" id="ARBA00022737"/>
    </source>
</evidence>
<sequence>MRKTLLLYHLIFFISFYSSGQTNCPSLPSDLLNGLVAYYPFCGNANDVSGNNNNPNFNSATLTTDRFGNPNSAYSFNGINQYIKGSSNNYPTLSRTISFWFKLNTDATNPVLFAYGGAPCGTSFFSTINQTSFAKRYTVQAHCWVDSCSTNKNYPANNVWTNWTISSGNNVTKFYINGILTETFQNRDFNGTAVFGREFSFGVCTGPNTGIAPYIDGEIGYLNGSLDDIIVYNRVLDDNSVSQLYSDFSTNQNTATTYTTGYTNVETTVGENGEAIASVKLNLPKGTFVQPSISLDYSSQNAGSLAGQGMVLSGVMQAITRTAPTYEQDGFSEGIKFSPVTDRYALNGERLMATFPYTKLVGDYLANAAQGEFKTEQETFQKIIPHVSFSATNGWKADSFTVYTKDGLIMEFGYTPDSRIEAAGTADKVYAWLLNKVSDRNGNYYTIIYTEDNINGEYRPAQILYTGNTQKGILPYNKINFSYETRPDAITKFFDGYSTITTKRLTAISIYDHDTLYRKYTMNYLPVVGTSKLTKITEFGRDSVTALKPVVFNWANSTFVGFNKAGSGNWTGHSLGIANNFIADFNGDGKSDMAGYESNGNWKICLSTGTNFNVSTWTGHTLGNTNNLIGDFNGDGKSDMAGYAGIGSWQVSISMGNYFTTSTWTGSFPGPNYTKKYVGDFNGDGISDIAAYAGGGNWDIYLSTGVGFQTSTWNDGNAAGTGVSTLGDFNADGKTDIASYSSGAIWRVALSTGSGFISSWWNGHAGDGNNSLSGDFNGDGVTDITRYESNGLWNMCMSDGKYSFACQTGWIANSNGTAGNVVGDYNGDGLSDLACFIGNSLWNVSFSTGVGFLKSDYIVGHNGGISNNAVGDFNGDGITDLISYSGVGSWNVALANVDRNFVSSIQTGNGALFSFEYKPITDPNVYTKGGDSKYPNIDFDAPFYVVSKLTNNNGIGGTRSQYFKYANGIINLKGRGFRGFGLVTRIDSVSNAVQATTYNTDYRYVGARPVRIELRTVDGKLLNLTLNTVGFTKTGYNLDSVCFSYFSKVEELSYELDGSLMVDKNTFYTYDIYGSVTQLNEIFNNAYTVVTDNVYTNDAAKWILGRLTSATVSKSKPGKPSIVKNSSFTYSNGFLTQEILLPSDTKLRLQKDYILDSFGNRIQTTISGPGIATRSEKVTYSSDGRFVIQTQNAIGFTNKTSYKNGFPATIIDAEGRVTTVTRDLFGREIRVDYPDGTFKTTSYNDCVGGNCPPNTIWFLQEQASGSVIKKTYFDILDRPIRKESESFSSNNILSDIVYNADGTVNKESDNYFSNSSPSNWTTFTYDEIKRLLSKTEPDSRTTQIQYNGLSKTETNPQNQKVTKIENQQGKLVTTIDNQGNQILFDYDADFNLNSITDPNGNKVSMTYDLRGNKTAVNDPDMGNYTYQYNCLGLLTKQTNPKGESVIYTYDLLNRQSKRTEPEGTTQWVYDPANGKGQVYQIKTNNVIVQKYSYNSFGKLSQVTYTRNAKNKLFSYSYNNANGMLEQINMPNNVSINYVYTTKGYLNNVIGIGLKPVNVTLWSANNYDQNNQLTSFITANGVVTNRVYDPSTFYLTGIKAGIGSAIDSLENLSMHYSSIGNLLERKDVKLNLRETFNYDDLNRLLTAQVDGQNPLTMQYDILGNISFKSDVGSYKYGEAGKGPHTLTSIDHSTVDSCVYAFNQIIAYTSYNYTAKITNANTEIAFLYGPGREREVMTVKKNNILIQTKNYYGGMYEEVTDSAGKVSYNYYIKAGNEVVAMVYSPSNKVRNNSKISYLLFDHLGSVYAYTDEAGKITERVSYNAWGQQRDPFTWQVFKIPKNLPSFQRGFTFHEMLDMDFLVCMNARVYNPVLGRFLTPDPYVQFPDNLQSMNRYAYVLNNPLSFTDPSGYFLNGLKGFLKKNASAVVSIGIMIATGGTGAIFSTVLGSSFLGAVASGAAVGFGASFTSVLVNGGSIDIAFKAGIQGGVIGGITAGITYGVGKAFDTKTLNSMNAYNIPKSIVNGVVQGEFSRLQGGEFNTGFAMGFAKEFLYGNFKDEANSITNQISNIKDKIGSYIGEGLSKLQEYRIFNYPGTITMQGPFQGGITFPPLILIENGFETPVDILDVYRHEYGHFIQFGLMVASTRNLKTSYLMYLGMVGIPSLISANHANQDNTYNHQNFWTEKSANSLSYFFRGSPSDWNHNDYPVYEIFK</sequence>
<feature type="domain" description="Teneurin-like YD-shell" evidence="7">
    <location>
        <begin position="1291"/>
        <end position="1483"/>
    </location>
</feature>
<dbReference type="GO" id="GO:0005975">
    <property type="term" value="P:carbohydrate metabolic process"/>
    <property type="evidence" value="ECO:0007669"/>
    <property type="project" value="UniProtKB-ARBA"/>
</dbReference>
<dbReference type="Gene3D" id="2.180.10.10">
    <property type="entry name" value="RHS repeat-associated core"/>
    <property type="match status" value="2"/>
</dbReference>
<feature type="signal peptide" evidence="5">
    <location>
        <begin position="1"/>
        <end position="20"/>
    </location>
</feature>
<dbReference type="EMBL" id="WHPF01000004">
    <property type="protein sequence ID" value="NNV55035.1"/>
    <property type="molecule type" value="Genomic_DNA"/>
</dbReference>
<dbReference type="InterPro" id="IPR028994">
    <property type="entry name" value="Integrin_alpha_N"/>
</dbReference>
<dbReference type="Pfam" id="PF12256">
    <property type="entry name" value="TcdB_toxin_midN"/>
    <property type="match status" value="1"/>
</dbReference>
<evidence type="ECO:0000313" key="8">
    <source>
        <dbReference type="EMBL" id="NNV55035.1"/>
    </source>
</evidence>
<name>A0A8J8FBM6_9BACT</name>
<dbReference type="InterPro" id="IPR056823">
    <property type="entry name" value="TEN-like_YD-shell"/>
</dbReference>
<dbReference type="Proteomes" id="UP000598971">
    <property type="component" value="Unassembled WGS sequence"/>
</dbReference>
<keyword evidence="9" id="KW-1185">Reference proteome</keyword>
<evidence type="ECO:0000259" key="6">
    <source>
        <dbReference type="Pfam" id="PF12256"/>
    </source>
</evidence>
<proteinExistence type="predicted"/>
<dbReference type="PANTHER" id="PTHR32305:SF15">
    <property type="entry name" value="PROTEIN RHSA-RELATED"/>
    <property type="match status" value="1"/>
</dbReference>
<dbReference type="Pfam" id="PF25023">
    <property type="entry name" value="TEN_YD-shell"/>
    <property type="match status" value="1"/>
</dbReference>
<dbReference type="InterPro" id="IPR003284">
    <property type="entry name" value="Sal_SpvB"/>
</dbReference>
<comment type="subcellular location">
    <subcellularLocation>
        <location evidence="1">Secreted</location>
    </subcellularLocation>
</comment>
<dbReference type="GO" id="GO:0005576">
    <property type="term" value="C:extracellular region"/>
    <property type="evidence" value="ECO:0007669"/>
    <property type="project" value="UniProtKB-SubCell"/>
</dbReference>
<evidence type="ECO:0000256" key="4">
    <source>
        <dbReference type="ARBA" id="ARBA00023026"/>
    </source>
</evidence>
<dbReference type="InterPro" id="IPR022385">
    <property type="entry name" value="Rhs_assc_core"/>
</dbReference>
<dbReference type="InterPro" id="IPR006530">
    <property type="entry name" value="YD"/>
</dbReference>
<dbReference type="Pfam" id="PF03534">
    <property type="entry name" value="SpvB"/>
    <property type="match status" value="1"/>
</dbReference>
<organism evidence="8 9">
    <name type="scientific">Limnovirga soli</name>
    <dbReference type="NCBI Taxonomy" id="2656915"/>
    <lineage>
        <taxon>Bacteria</taxon>
        <taxon>Pseudomonadati</taxon>
        <taxon>Bacteroidota</taxon>
        <taxon>Chitinophagia</taxon>
        <taxon>Chitinophagales</taxon>
        <taxon>Chitinophagaceae</taxon>
        <taxon>Limnovirga</taxon>
    </lineage>
</organism>
<dbReference type="InterPro" id="IPR022045">
    <property type="entry name" value="TcdB_toxin_mid/N"/>
</dbReference>
<accession>A0A8J8FBM6</accession>
<protein>
    <recommendedName>
        <fullName evidence="10">Insecticide toxin TcdB middle/N-terminal domain-containing protein</fullName>
    </recommendedName>
</protein>
<dbReference type="PANTHER" id="PTHR32305">
    <property type="match status" value="1"/>
</dbReference>
<evidence type="ECO:0000256" key="1">
    <source>
        <dbReference type="ARBA" id="ARBA00004613"/>
    </source>
</evidence>
<keyword evidence="4" id="KW-0843">Virulence</keyword>
<dbReference type="InterPro" id="IPR013320">
    <property type="entry name" value="ConA-like_dom_sf"/>
</dbReference>
<dbReference type="NCBIfam" id="TIGR01643">
    <property type="entry name" value="YD_repeat_2x"/>
    <property type="match status" value="2"/>
</dbReference>
<keyword evidence="3" id="KW-0677">Repeat</keyword>
<comment type="caution">
    <text evidence="8">The sequence shown here is derived from an EMBL/GenBank/DDBJ whole genome shotgun (WGS) entry which is preliminary data.</text>
</comment>
<gene>
    <name evidence="8" type="ORF">GD597_06165</name>
</gene>
<evidence type="ECO:0000313" key="9">
    <source>
        <dbReference type="Proteomes" id="UP000598971"/>
    </source>
</evidence>
<dbReference type="InterPro" id="IPR050708">
    <property type="entry name" value="T6SS_VgrG/RHS"/>
</dbReference>
<reference evidence="8" key="1">
    <citation type="submission" date="2019-10" db="EMBL/GenBank/DDBJ databases">
        <title>Draft genome sequence of Panacibacter sp. KCS-6.</title>
        <authorList>
            <person name="Yim K.J."/>
        </authorList>
    </citation>
    <scope>NUCLEOTIDE SEQUENCE</scope>
    <source>
        <strain evidence="8">KCS-6</strain>
    </source>
</reference>
<dbReference type="Pfam" id="PF13385">
    <property type="entry name" value="Laminin_G_3"/>
    <property type="match status" value="1"/>
</dbReference>
<dbReference type="GO" id="GO:0004553">
    <property type="term" value="F:hydrolase activity, hydrolyzing O-glycosyl compounds"/>
    <property type="evidence" value="ECO:0007669"/>
    <property type="project" value="UniProtKB-ARBA"/>
</dbReference>
<keyword evidence="5" id="KW-0732">Signal</keyword>
<evidence type="ECO:0000259" key="7">
    <source>
        <dbReference type="Pfam" id="PF25023"/>
    </source>
</evidence>
<evidence type="ECO:0008006" key="10">
    <source>
        <dbReference type="Google" id="ProtNLM"/>
    </source>
</evidence>
<dbReference type="SUPFAM" id="SSF49899">
    <property type="entry name" value="Concanavalin A-like lectins/glucanases"/>
    <property type="match status" value="1"/>
</dbReference>